<keyword evidence="2" id="KW-1185">Reference proteome</keyword>
<dbReference type="Proteomes" id="UP000789702">
    <property type="component" value="Unassembled WGS sequence"/>
</dbReference>
<feature type="non-terminal residue" evidence="1">
    <location>
        <position position="178"/>
    </location>
</feature>
<sequence length="178" mass="21079">NSIDTNGKGDVIRIFKKENKQDFNNRIFDIEFNKRTTLEQAKEVTTNLGAAGTILYDSATRLYYWRQNWTNKINKYSTTKNIDDIINQIIINILKSKPRERVIAFSTGKQKTNLFTNKLEIDNEQLQIQQNYQESLNNKIQKLDDFNYTNDVKLDIEEEELYKQFVYENKNNSLYQGL</sequence>
<comment type="caution">
    <text evidence="1">The sequence shown here is derived from an EMBL/GenBank/DDBJ whole genome shotgun (WGS) entry which is preliminary data.</text>
</comment>
<gene>
    <name evidence="1" type="ORF">DHETER_LOCUS13512</name>
</gene>
<dbReference type="EMBL" id="CAJVPU010037299">
    <property type="protein sequence ID" value="CAG8732189.1"/>
    <property type="molecule type" value="Genomic_DNA"/>
</dbReference>
<protein>
    <submittedName>
        <fullName evidence="1">1838_t:CDS:1</fullName>
    </submittedName>
</protein>
<evidence type="ECO:0000313" key="2">
    <source>
        <dbReference type="Proteomes" id="UP000789702"/>
    </source>
</evidence>
<accession>A0ACA9Q0Z1</accession>
<name>A0ACA9Q0Z1_9GLOM</name>
<reference evidence="1" key="1">
    <citation type="submission" date="2021-06" db="EMBL/GenBank/DDBJ databases">
        <authorList>
            <person name="Kallberg Y."/>
            <person name="Tangrot J."/>
            <person name="Rosling A."/>
        </authorList>
    </citation>
    <scope>NUCLEOTIDE SEQUENCE</scope>
    <source>
        <strain evidence="1">IL203A</strain>
    </source>
</reference>
<proteinExistence type="predicted"/>
<organism evidence="1 2">
    <name type="scientific">Dentiscutata heterogama</name>
    <dbReference type="NCBI Taxonomy" id="1316150"/>
    <lineage>
        <taxon>Eukaryota</taxon>
        <taxon>Fungi</taxon>
        <taxon>Fungi incertae sedis</taxon>
        <taxon>Mucoromycota</taxon>
        <taxon>Glomeromycotina</taxon>
        <taxon>Glomeromycetes</taxon>
        <taxon>Diversisporales</taxon>
        <taxon>Gigasporaceae</taxon>
        <taxon>Dentiscutata</taxon>
    </lineage>
</organism>
<evidence type="ECO:0000313" key="1">
    <source>
        <dbReference type="EMBL" id="CAG8732189.1"/>
    </source>
</evidence>
<feature type="non-terminal residue" evidence="1">
    <location>
        <position position="1"/>
    </location>
</feature>